<gene>
    <name evidence="1" type="ORF">CONCODRAFT_10047</name>
</gene>
<name>A0A137NYH5_CONC2</name>
<protein>
    <recommendedName>
        <fullName evidence="3">F-box domain-containing protein</fullName>
    </recommendedName>
</protein>
<sequence>MKNSDWIVIFRLNEFIDYFTKSELILLSLTCKASRSCLSRSIFSSFNFTSFAYVGNYNNCIVSNSDHKNNGNRVYIHNPFKIFNSDLTKSKSQFNLDLKLISNKPMKLIVYNAEYYYHLLYDVTNVFTKLTTINISHSSLRCELLQYLLNNINCLNNLELSNNNFIQFTQSSDIMPINWPNSLKKLKACNNRISRVEDRQKDILLVNGRVQNSSNINLIFALKLLPKLVSFEYRLLFLQFDDENLWEFIKLNHQITSLTIRVPDFHPRLFSAIKFINNLSSLHLIFMIYNTFEVDYNNLPILNNITSLTITLYDKPDINDILIDKFPNLIDLTVEMDSKDSVKLTTMTKKLSNVKNLSLKIIFQSLNIKKFRFPNLDNLNSLEFILDSGTYLNDIDWNADTCSNLKVVNFSKSKGLVYKDQPKNSPELIDNWKVIYFPHNVKYYRIT</sequence>
<evidence type="ECO:0000313" key="1">
    <source>
        <dbReference type="EMBL" id="KXN67807.1"/>
    </source>
</evidence>
<dbReference type="EMBL" id="KQ964611">
    <property type="protein sequence ID" value="KXN67807.1"/>
    <property type="molecule type" value="Genomic_DNA"/>
</dbReference>
<dbReference type="InterPro" id="IPR032675">
    <property type="entry name" value="LRR_dom_sf"/>
</dbReference>
<organism evidence="1 2">
    <name type="scientific">Conidiobolus coronatus (strain ATCC 28846 / CBS 209.66 / NRRL 28638)</name>
    <name type="common">Delacroixia coronata</name>
    <dbReference type="NCBI Taxonomy" id="796925"/>
    <lineage>
        <taxon>Eukaryota</taxon>
        <taxon>Fungi</taxon>
        <taxon>Fungi incertae sedis</taxon>
        <taxon>Zoopagomycota</taxon>
        <taxon>Entomophthoromycotina</taxon>
        <taxon>Entomophthoromycetes</taxon>
        <taxon>Entomophthorales</taxon>
        <taxon>Ancylistaceae</taxon>
        <taxon>Conidiobolus</taxon>
    </lineage>
</organism>
<evidence type="ECO:0008006" key="3">
    <source>
        <dbReference type="Google" id="ProtNLM"/>
    </source>
</evidence>
<keyword evidence="2" id="KW-1185">Reference proteome</keyword>
<dbReference type="AlphaFoldDB" id="A0A137NYH5"/>
<accession>A0A137NYH5</accession>
<evidence type="ECO:0000313" key="2">
    <source>
        <dbReference type="Proteomes" id="UP000070444"/>
    </source>
</evidence>
<dbReference type="Gene3D" id="3.80.10.10">
    <property type="entry name" value="Ribonuclease Inhibitor"/>
    <property type="match status" value="1"/>
</dbReference>
<reference evidence="1 2" key="1">
    <citation type="journal article" date="2015" name="Genome Biol. Evol.">
        <title>Phylogenomic analyses indicate that early fungi evolved digesting cell walls of algal ancestors of land plants.</title>
        <authorList>
            <person name="Chang Y."/>
            <person name="Wang S."/>
            <person name="Sekimoto S."/>
            <person name="Aerts A.L."/>
            <person name="Choi C."/>
            <person name="Clum A."/>
            <person name="LaButti K.M."/>
            <person name="Lindquist E.A."/>
            <person name="Yee Ngan C."/>
            <person name="Ohm R.A."/>
            <person name="Salamov A.A."/>
            <person name="Grigoriev I.V."/>
            <person name="Spatafora J.W."/>
            <person name="Berbee M.L."/>
        </authorList>
    </citation>
    <scope>NUCLEOTIDE SEQUENCE [LARGE SCALE GENOMIC DNA]</scope>
    <source>
        <strain evidence="1 2">NRRL 28638</strain>
    </source>
</reference>
<proteinExistence type="predicted"/>
<dbReference type="Proteomes" id="UP000070444">
    <property type="component" value="Unassembled WGS sequence"/>
</dbReference>